<dbReference type="PROSITE" id="PS51257">
    <property type="entry name" value="PROKAR_LIPOPROTEIN"/>
    <property type="match status" value="1"/>
</dbReference>
<feature type="chain" id="PRO_5047266114" description="Cell-wall binding lipoprotein" evidence="2">
    <location>
        <begin position="25"/>
        <end position="213"/>
    </location>
</feature>
<comment type="caution">
    <text evidence="3">The sequence shown here is derived from an EMBL/GenBank/DDBJ whole genome shotgun (WGS) entry which is preliminary data.</text>
</comment>
<reference evidence="4" key="1">
    <citation type="journal article" date="2019" name="Int. J. Syst. Evol. Microbiol.">
        <title>The Global Catalogue of Microorganisms (GCM) 10K type strain sequencing project: providing services to taxonomists for standard genome sequencing and annotation.</title>
        <authorList>
            <consortium name="The Broad Institute Genomics Platform"/>
            <consortium name="The Broad Institute Genome Sequencing Center for Infectious Disease"/>
            <person name="Wu L."/>
            <person name="Ma J."/>
        </authorList>
    </citation>
    <scope>NUCLEOTIDE SEQUENCE [LARGE SCALE GENOMIC DNA]</scope>
    <source>
        <strain evidence="4">CCM 8951</strain>
    </source>
</reference>
<dbReference type="RefSeq" id="WP_125577308.1">
    <property type="nucleotide sequence ID" value="NZ_JBHTOF010000029.1"/>
</dbReference>
<name>A0ABW4DKR9_9LACO</name>
<keyword evidence="1" id="KW-0175">Coiled coil</keyword>
<accession>A0ABW4DKR9</accession>
<keyword evidence="2" id="KW-0732">Signal</keyword>
<evidence type="ECO:0000256" key="1">
    <source>
        <dbReference type="SAM" id="Coils"/>
    </source>
</evidence>
<protein>
    <recommendedName>
        <fullName evidence="5">Cell-wall binding lipoprotein</fullName>
    </recommendedName>
</protein>
<proteinExistence type="predicted"/>
<sequence length="213" mass="24001">MMKPKRIALLLILGLALLSGCRQPINNKTELKTNTTEIITLLKSQRTQLESINTAYEKLQQQLPQAQKKSPNTNLLTDKNSRVYQLNQTATTSYQTSQDNLKKLASINTRLKDTAAQKVSNLPNSAILKLNQSLHIIQLDHESLEKFMEAYQKDQTELFKSAPDLINDDSDELNVLISQSNQYLGAVSQELEIYQVNLNSSLSRAEELLTAVK</sequence>
<evidence type="ECO:0000256" key="2">
    <source>
        <dbReference type="SAM" id="SignalP"/>
    </source>
</evidence>
<feature type="coiled-coil region" evidence="1">
    <location>
        <begin position="42"/>
        <end position="69"/>
    </location>
</feature>
<dbReference type="Proteomes" id="UP001597244">
    <property type="component" value="Unassembled WGS sequence"/>
</dbReference>
<organism evidence="3 4">
    <name type="scientific">Lapidilactobacillus mulanensis</name>
    <dbReference type="NCBI Taxonomy" id="2485999"/>
    <lineage>
        <taxon>Bacteria</taxon>
        <taxon>Bacillati</taxon>
        <taxon>Bacillota</taxon>
        <taxon>Bacilli</taxon>
        <taxon>Lactobacillales</taxon>
        <taxon>Lactobacillaceae</taxon>
        <taxon>Lapidilactobacillus</taxon>
    </lineage>
</organism>
<keyword evidence="4" id="KW-1185">Reference proteome</keyword>
<dbReference type="EMBL" id="JBHTOF010000029">
    <property type="protein sequence ID" value="MFD1465275.1"/>
    <property type="molecule type" value="Genomic_DNA"/>
</dbReference>
<gene>
    <name evidence="3" type="ORF">ACFQ4L_04115</name>
</gene>
<evidence type="ECO:0000313" key="4">
    <source>
        <dbReference type="Proteomes" id="UP001597244"/>
    </source>
</evidence>
<feature type="signal peptide" evidence="2">
    <location>
        <begin position="1"/>
        <end position="24"/>
    </location>
</feature>
<evidence type="ECO:0008006" key="5">
    <source>
        <dbReference type="Google" id="ProtNLM"/>
    </source>
</evidence>
<evidence type="ECO:0000313" key="3">
    <source>
        <dbReference type="EMBL" id="MFD1465275.1"/>
    </source>
</evidence>